<protein>
    <recommendedName>
        <fullName evidence="8">ATP synthase subunit delta</fullName>
    </recommendedName>
    <alternativeName>
        <fullName evidence="8">ATP synthase F(1) sector subunit delta</fullName>
    </alternativeName>
    <alternativeName>
        <fullName evidence="8">F-type ATPase subunit delta</fullName>
        <shortName evidence="8">F-ATPase subunit delta</shortName>
    </alternativeName>
</protein>
<comment type="similarity">
    <text evidence="8">Belongs to the ATPase delta chain family.</text>
</comment>
<dbReference type="NCBIfam" id="NF009967">
    <property type="entry name" value="PRK13430.1"/>
    <property type="match status" value="1"/>
</dbReference>
<dbReference type="NCBIfam" id="TIGR01145">
    <property type="entry name" value="ATP_synt_delta"/>
    <property type="match status" value="1"/>
</dbReference>
<keyword evidence="10" id="KW-1185">Reference proteome</keyword>
<dbReference type="RefSeq" id="WP_168613707.1">
    <property type="nucleotide sequence ID" value="NZ_BAAAOX010000010.1"/>
</dbReference>
<dbReference type="PANTHER" id="PTHR11910">
    <property type="entry name" value="ATP SYNTHASE DELTA CHAIN"/>
    <property type="match status" value="1"/>
</dbReference>
<dbReference type="PRINTS" id="PR00125">
    <property type="entry name" value="ATPASEDELTA"/>
</dbReference>
<dbReference type="PROSITE" id="PS00389">
    <property type="entry name" value="ATPASE_DELTA"/>
    <property type="match status" value="1"/>
</dbReference>
<keyword evidence="4 8" id="KW-0406">Ion transport</keyword>
<accession>A0A7H2BFW0</accession>
<dbReference type="AlphaFoldDB" id="A0A7H2BFW0"/>
<reference evidence="9 10" key="1">
    <citation type="submission" date="2020-09" db="EMBL/GenBank/DDBJ databases">
        <title>Investigation of environmental microbes.</title>
        <authorList>
            <person name="Ou Y."/>
            <person name="Kang Q."/>
        </authorList>
    </citation>
    <scope>NUCLEOTIDE SEQUENCE [LARGE SCALE GENOMIC DNA]</scope>
    <source>
        <strain evidence="9 10">KJZ-14</strain>
    </source>
</reference>
<evidence type="ECO:0000256" key="4">
    <source>
        <dbReference type="ARBA" id="ARBA00023065"/>
    </source>
</evidence>
<dbReference type="GO" id="GO:0005886">
    <property type="term" value="C:plasma membrane"/>
    <property type="evidence" value="ECO:0007669"/>
    <property type="project" value="UniProtKB-SubCell"/>
</dbReference>
<sequence length="270" mass="28778">MTGVSTESLKKVEEVLHTNVDQNPTQLAEELFAVVDLVDRDGSLRRALIDSSREPAARAGIVKALFTGKVSESTFNVVSAAAEQRWSEERDFADALENVAVVAAAAGAEARGGADALEAVVNELLTFINIVDSSAEAQAALSDGRASNEAKQKLAVSLGGVNPTAEGKLLLERAGAHSRGTTASRLAQKFVEIIVKRQNRWIARVTAARPLSDAQILKLQNSLNRVYNRNLKLDITIDPSVIGGLRVQVGDEVVDGTVSNRLSDLDRAVA</sequence>
<evidence type="ECO:0000256" key="2">
    <source>
        <dbReference type="ARBA" id="ARBA00022448"/>
    </source>
</evidence>
<evidence type="ECO:0000256" key="8">
    <source>
        <dbReference type="HAMAP-Rule" id="MF_01416"/>
    </source>
</evidence>
<dbReference type="EMBL" id="CP061539">
    <property type="protein sequence ID" value="QNV38556.1"/>
    <property type="molecule type" value="Genomic_DNA"/>
</dbReference>
<evidence type="ECO:0000313" key="9">
    <source>
        <dbReference type="EMBL" id="QNV38556.1"/>
    </source>
</evidence>
<dbReference type="Proteomes" id="UP000516404">
    <property type="component" value="Chromosome"/>
</dbReference>
<dbReference type="InterPro" id="IPR000711">
    <property type="entry name" value="ATPase_OSCP/dsu"/>
</dbReference>
<evidence type="ECO:0000256" key="1">
    <source>
        <dbReference type="ARBA" id="ARBA00004370"/>
    </source>
</evidence>
<keyword evidence="5 8" id="KW-0472">Membrane</keyword>
<dbReference type="Pfam" id="PF00213">
    <property type="entry name" value="OSCP"/>
    <property type="match status" value="1"/>
</dbReference>
<comment type="function">
    <text evidence="8">This protein is part of the stalk that links CF(0) to CF(1). It either transmits conformational changes from CF(0) to CF(1) or is implicated in proton conduction.</text>
</comment>
<keyword evidence="2 8" id="KW-0813">Transport</keyword>
<dbReference type="InterPro" id="IPR020781">
    <property type="entry name" value="ATPase_OSCP/d_CS"/>
</dbReference>
<keyword evidence="7 8" id="KW-0066">ATP synthesis</keyword>
<evidence type="ECO:0000256" key="7">
    <source>
        <dbReference type="ARBA" id="ARBA00023310"/>
    </source>
</evidence>
<dbReference type="HAMAP" id="MF_01416">
    <property type="entry name" value="ATP_synth_delta_bact"/>
    <property type="match status" value="1"/>
</dbReference>
<keyword evidence="6 8" id="KW-0139">CF(1)</keyword>
<dbReference type="GeneID" id="96623517"/>
<comment type="function">
    <text evidence="8">F(1)F(0) ATP synthase produces ATP from ADP in the presence of a proton or sodium gradient. F-type ATPases consist of two structural domains, F(1) containing the extramembraneous catalytic core and F(0) containing the membrane proton channel, linked together by a central stalk and a peripheral stalk. During catalysis, ATP synthesis in the catalytic domain of F(1) is coupled via a rotary mechanism of the central stalk subunits to proton translocation.</text>
</comment>
<dbReference type="GO" id="GO:0045259">
    <property type="term" value="C:proton-transporting ATP synthase complex"/>
    <property type="evidence" value="ECO:0007669"/>
    <property type="project" value="UniProtKB-KW"/>
</dbReference>
<dbReference type="KEGG" id="rter:IDM49_04660"/>
<evidence type="ECO:0000256" key="5">
    <source>
        <dbReference type="ARBA" id="ARBA00023136"/>
    </source>
</evidence>
<proteinExistence type="inferred from homology"/>
<dbReference type="GO" id="GO:0046933">
    <property type="term" value="F:proton-transporting ATP synthase activity, rotational mechanism"/>
    <property type="evidence" value="ECO:0007669"/>
    <property type="project" value="UniProtKB-UniRule"/>
</dbReference>
<keyword evidence="8" id="KW-1003">Cell membrane</keyword>
<comment type="subcellular location">
    <subcellularLocation>
        <location evidence="8">Cell membrane</location>
        <topology evidence="8">Peripheral membrane protein</topology>
    </subcellularLocation>
    <subcellularLocation>
        <location evidence="1">Membrane</location>
    </subcellularLocation>
</comment>
<evidence type="ECO:0000256" key="3">
    <source>
        <dbReference type="ARBA" id="ARBA00022781"/>
    </source>
</evidence>
<gene>
    <name evidence="8" type="primary">atpH</name>
    <name evidence="9" type="ORF">IDM49_04660</name>
</gene>
<organism evidence="9 10">
    <name type="scientific">Rothia terrae</name>
    <dbReference type="NCBI Taxonomy" id="396015"/>
    <lineage>
        <taxon>Bacteria</taxon>
        <taxon>Bacillati</taxon>
        <taxon>Actinomycetota</taxon>
        <taxon>Actinomycetes</taxon>
        <taxon>Micrococcales</taxon>
        <taxon>Micrococcaceae</taxon>
        <taxon>Rothia</taxon>
    </lineage>
</organism>
<evidence type="ECO:0000313" key="10">
    <source>
        <dbReference type="Proteomes" id="UP000516404"/>
    </source>
</evidence>
<name>A0A7H2BFW0_9MICC</name>
<keyword evidence="3 8" id="KW-0375">Hydrogen ion transport</keyword>
<evidence type="ECO:0000256" key="6">
    <source>
        <dbReference type="ARBA" id="ARBA00023196"/>
    </source>
</evidence>